<dbReference type="WBParaSite" id="ES5_v2.g30655.t1">
    <property type="protein sequence ID" value="ES5_v2.g30655.t1"/>
    <property type="gene ID" value="ES5_v2.g30655"/>
</dbReference>
<dbReference type="Proteomes" id="UP000887579">
    <property type="component" value="Unplaced"/>
</dbReference>
<organism evidence="1 2">
    <name type="scientific">Panagrolaimus sp. ES5</name>
    <dbReference type="NCBI Taxonomy" id="591445"/>
    <lineage>
        <taxon>Eukaryota</taxon>
        <taxon>Metazoa</taxon>
        <taxon>Ecdysozoa</taxon>
        <taxon>Nematoda</taxon>
        <taxon>Chromadorea</taxon>
        <taxon>Rhabditida</taxon>
        <taxon>Tylenchina</taxon>
        <taxon>Panagrolaimomorpha</taxon>
        <taxon>Panagrolaimoidea</taxon>
        <taxon>Panagrolaimidae</taxon>
        <taxon>Panagrolaimus</taxon>
    </lineage>
</organism>
<evidence type="ECO:0000313" key="2">
    <source>
        <dbReference type="WBParaSite" id="ES5_v2.g30655.t1"/>
    </source>
</evidence>
<accession>A0AC34GLY7</accession>
<protein>
    <submittedName>
        <fullName evidence="2">Uncharacterized protein</fullName>
    </submittedName>
</protein>
<proteinExistence type="predicted"/>
<evidence type="ECO:0000313" key="1">
    <source>
        <dbReference type="Proteomes" id="UP000887579"/>
    </source>
</evidence>
<reference evidence="2" key="1">
    <citation type="submission" date="2022-11" db="UniProtKB">
        <authorList>
            <consortium name="WormBaseParasite"/>
        </authorList>
    </citation>
    <scope>IDENTIFICATION</scope>
</reference>
<sequence>MPLSPSNDYQPPPQSELPLPPQEQFQPMSPVPQPPHGNYEKSAAAQIIPQQIEVAAQASQLGPDQTVQEPRGTRPKTPIPYWKRD</sequence>
<name>A0AC34GLY7_9BILA</name>